<protein>
    <submittedName>
        <fullName evidence="2">Uncharacterized protein</fullName>
    </submittedName>
</protein>
<keyword evidence="1" id="KW-0812">Transmembrane</keyword>
<keyword evidence="1" id="KW-1133">Transmembrane helix</keyword>
<dbReference type="AlphaFoldDB" id="A0A2P2QX59"/>
<dbReference type="EMBL" id="GGEC01091116">
    <property type="protein sequence ID" value="MBX71600.1"/>
    <property type="molecule type" value="Transcribed_RNA"/>
</dbReference>
<evidence type="ECO:0000313" key="2">
    <source>
        <dbReference type="EMBL" id="MBX71600.1"/>
    </source>
</evidence>
<organism evidence="2">
    <name type="scientific">Rhizophora mucronata</name>
    <name type="common">Asiatic mangrove</name>
    <dbReference type="NCBI Taxonomy" id="61149"/>
    <lineage>
        <taxon>Eukaryota</taxon>
        <taxon>Viridiplantae</taxon>
        <taxon>Streptophyta</taxon>
        <taxon>Embryophyta</taxon>
        <taxon>Tracheophyta</taxon>
        <taxon>Spermatophyta</taxon>
        <taxon>Magnoliopsida</taxon>
        <taxon>eudicotyledons</taxon>
        <taxon>Gunneridae</taxon>
        <taxon>Pentapetalae</taxon>
        <taxon>rosids</taxon>
        <taxon>fabids</taxon>
        <taxon>Malpighiales</taxon>
        <taxon>Rhizophoraceae</taxon>
        <taxon>Rhizophora</taxon>
    </lineage>
</organism>
<keyword evidence="1" id="KW-0472">Membrane</keyword>
<feature type="transmembrane region" description="Helical" evidence="1">
    <location>
        <begin position="9"/>
        <end position="31"/>
    </location>
</feature>
<sequence length="57" mass="6436">MEGQKGPKAAVLSTARISCFSAIFSFLLWLVRRPEAFWLPSFCYYGGLAWLVCLGEF</sequence>
<feature type="transmembrane region" description="Helical" evidence="1">
    <location>
        <begin position="37"/>
        <end position="55"/>
    </location>
</feature>
<accession>A0A2P2QX59</accession>
<proteinExistence type="predicted"/>
<evidence type="ECO:0000256" key="1">
    <source>
        <dbReference type="SAM" id="Phobius"/>
    </source>
</evidence>
<reference evidence="2" key="1">
    <citation type="submission" date="2018-02" db="EMBL/GenBank/DDBJ databases">
        <title>Rhizophora mucronata_Transcriptome.</title>
        <authorList>
            <person name="Meera S.P."/>
            <person name="Sreeshan A."/>
            <person name="Augustine A."/>
        </authorList>
    </citation>
    <scope>NUCLEOTIDE SEQUENCE</scope>
    <source>
        <tissue evidence="2">Leaf</tissue>
    </source>
</reference>
<name>A0A2P2QX59_RHIMU</name>